<dbReference type="InterPro" id="IPR038261">
    <property type="entry name" value="GPP34-like_sf"/>
</dbReference>
<dbReference type="GO" id="GO:0012505">
    <property type="term" value="C:endomembrane system"/>
    <property type="evidence" value="ECO:0007669"/>
    <property type="project" value="UniProtKB-ARBA"/>
</dbReference>
<keyword evidence="2" id="KW-0333">Golgi apparatus</keyword>
<keyword evidence="5" id="KW-0812">Transmembrane</keyword>
<protein>
    <submittedName>
        <fullName evidence="7">Golgi phosphoprotein 3 (GPP34)</fullName>
    </submittedName>
</protein>
<dbReference type="GO" id="GO:0070273">
    <property type="term" value="F:phosphatidylinositol-4-phosphate binding"/>
    <property type="evidence" value="ECO:0007669"/>
    <property type="project" value="InterPro"/>
</dbReference>
<organism evidence="7 8">
    <name type="scientific">Asanoa hainanensis</name>
    <dbReference type="NCBI Taxonomy" id="560556"/>
    <lineage>
        <taxon>Bacteria</taxon>
        <taxon>Bacillati</taxon>
        <taxon>Actinomycetota</taxon>
        <taxon>Actinomycetes</taxon>
        <taxon>Micromonosporales</taxon>
        <taxon>Micromonosporaceae</taxon>
        <taxon>Asanoa</taxon>
    </lineage>
</organism>
<reference evidence="7 8" key="1">
    <citation type="submission" date="2017-06" db="EMBL/GenBank/DDBJ databases">
        <authorList>
            <person name="Kim H.J."/>
            <person name="Triplett B.A."/>
        </authorList>
    </citation>
    <scope>NUCLEOTIDE SEQUENCE [LARGE SCALE GENOMIC DNA]</scope>
    <source>
        <strain evidence="7 8">CGMCC 4.5593</strain>
    </source>
</reference>
<dbReference type="AlphaFoldDB" id="A0A239PGL3"/>
<feature type="transmembrane region" description="Helical" evidence="5">
    <location>
        <begin position="221"/>
        <end position="243"/>
    </location>
</feature>
<comment type="subcellular location">
    <subcellularLocation>
        <location evidence="1">Golgi apparatus membrane</location>
        <topology evidence="1">Peripheral membrane protein</topology>
        <orientation evidence="1">Cytoplasmic side</orientation>
    </subcellularLocation>
</comment>
<gene>
    <name evidence="7" type="ORF">SAMN05421812_12567</name>
</gene>
<dbReference type="Pfam" id="PF20182">
    <property type="entry name" value="DUF6545"/>
    <property type="match status" value="1"/>
</dbReference>
<dbReference type="InterPro" id="IPR008628">
    <property type="entry name" value="GPP34-like"/>
</dbReference>
<feature type="transmembrane region" description="Helical" evidence="5">
    <location>
        <begin position="6"/>
        <end position="24"/>
    </location>
</feature>
<dbReference type="EMBL" id="FZPH01000025">
    <property type="protein sequence ID" value="SNT65724.1"/>
    <property type="molecule type" value="Genomic_DNA"/>
</dbReference>
<evidence type="ECO:0000256" key="1">
    <source>
        <dbReference type="ARBA" id="ARBA00004255"/>
    </source>
</evidence>
<evidence type="ECO:0000256" key="4">
    <source>
        <dbReference type="ARBA" id="ARBA00023136"/>
    </source>
</evidence>
<keyword evidence="4 5" id="KW-0472">Membrane</keyword>
<keyword evidence="5" id="KW-1133">Transmembrane helix</keyword>
<dbReference type="NCBIfam" id="NF042915">
    <property type="entry name" value="MAB_1171c_fam"/>
    <property type="match status" value="1"/>
</dbReference>
<name>A0A239PGL3_9ACTN</name>
<feature type="transmembrane region" description="Helical" evidence="5">
    <location>
        <begin position="143"/>
        <end position="162"/>
    </location>
</feature>
<evidence type="ECO:0000256" key="3">
    <source>
        <dbReference type="ARBA" id="ARBA00023121"/>
    </source>
</evidence>
<dbReference type="InterPro" id="IPR050039">
    <property type="entry name" value="MAB_1171c-like"/>
</dbReference>
<accession>A0A239PGL3</accession>
<dbReference type="Proteomes" id="UP000198362">
    <property type="component" value="Unassembled WGS sequence"/>
</dbReference>
<keyword evidence="8" id="KW-1185">Reference proteome</keyword>
<dbReference type="GO" id="GO:0005737">
    <property type="term" value="C:cytoplasm"/>
    <property type="evidence" value="ECO:0007669"/>
    <property type="project" value="UniProtKB-ARBA"/>
</dbReference>
<evidence type="ECO:0000259" key="6">
    <source>
        <dbReference type="Pfam" id="PF20182"/>
    </source>
</evidence>
<proteinExistence type="predicted"/>
<dbReference type="Pfam" id="PF05719">
    <property type="entry name" value="GPP34"/>
    <property type="match status" value="1"/>
</dbReference>
<evidence type="ECO:0000313" key="7">
    <source>
        <dbReference type="EMBL" id="SNT65724.1"/>
    </source>
</evidence>
<keyword evidence="3" id="KW-0446">Lipid-binding</keyword>
<evidence type="ECO:0000313" key="8">
    <source>
        <dbReference type="Proteomes" id="UP000198362"/>
    </source>
</evidence>
<feature type="domain" description="DUF6545" evidence="6">
    <location>
        <begin position="249"/>
        <end position="388"/>
    </location>
</feature>
<feature type="transmembrane region" description="Helical" evidence="5">
    <location>
        <begin position="72"/>
        <end position="92"/>
    </location>
</feature>
<feature type="transmembrane region" description="Helical" evidence="5">
    <location>
        <begin position="183"/>
        <end position="209"/>
    </location>
</feature>
<feature type="transmembrane region" description="Helical" evidence="5">
    <location>
        <begin position="104"/>
        <end position="123"/>
    </location>
</feature>
<sequence>MVEVNALALITAVLAFAAAAHKAVQYRRDSRNPALLAACVVLSSLGGAVLLAWAPLHVWITNGGGVPNLARYLSHTLALVAVAAMQSMFLFLADPATARRRALWRWLILFVAVAAMGVAFSLGEFAVDDPGHLANRYSDTPELMIYMAAFIGYCLLGAAGVLTMPVRYAPLVPSPTLRLGLRLLAAAVVLGGTYGLHKAAFFALVGAGVEPPWAEAPVSSALTILIVSAVVGGLVVPSVGPYVTEALGWPSRYLLYRQLEPLWTAIYRVNQYAVLSPPLRRPSIADMRFQLDRRVVEIHDGLRSLSRYAELAIENEATIAALRDGQPAETARAVGQAASIAAAIERMTTVPDSHTGNGAGAVATASATAADVEANARSLAPVSRAYARSRQHGLCPPERTVDLPPEQISLAGDFFLVAHDGHSGRPRLRSRTLEVTLAAALLAELLYHNLVYIDGKQLIPMGRTPPTDSLALQVWQLISVERPNRHSVRTWLTYLSETAVDDVTKRLHDAGVIAPMVGRTLRGTTTIWRPTDPSVAASSWARLSALLRAREGLEPLDVALAGLINAAELDAVVLEGAPRYVREHMLSIVDGSWLPLRHLLSETRALIGKEVMTNYVGAGRAS</sequence>
<feature type="transmembrane region" description="Helical" evidence="5">
    <location>
        <begin position="36"/>
        <end position="60"/>
    </location>
</feature>
<dbReference type="Gene3D" id="1.10.3630.10">
    <property type="entry name" value="yeast vps74-n-term truncation variant domain like"/>
    <property type="match status" value="1"/>
</dbReference>
<evidence type="ECO:0000256" key="2">
    <source>
        <dbReference type="ARBA" id="ARBA00023034"/>
    </source>
</evidence>
<evidence type="ECO:0000256" key="5">
    <source>
        <dbReference type="SAM" id="Phobius"/>
    </source>
</evidence>
<dbReference type="OrthoDB" id="3685619at2"/>
<dbReference type="InterPro" id="IPR046675">
    <property type="entry name" value="DUF6545"/>
</dbReference>